<keyword evidence="1" id="KW-1188">Viral release from host cell</keyword>
<evidence type="ECO:0000259" key="3">
    <source>
        <dbReference type="Pfam" id="PF10145"/>
    </source>
</evidence>
<dbReference type="RefSeq" id="WP_090385841.1">
    <property type="nucleotide sequence ID" value="NZ_FNSC01000001.1"/>
</dbReference>
<reference evidence="5" key="1">
    <citation type="submission" date="2016-10" db="EMBL/GenBank/DDBJ databases">
        <authorList>
            <person name="Varghese N."/>
            <person name="Submissions S."/>
        </authorList>
    </citation>
    <scope>NUCLEOTIDE SEQUENCE [LARGE SCALE GENOMIC DNA]</scope>
    <source>
        <strain evidence="5">DSM 12111</strain>
    </source>
</reference>
<evidence type="ECO:0000313" key="5">
    <source>
        <dbReference type="Proteomes" id="UP000242849"/>
    </source>
</evidence>
<evidence type="ECO:0000313" key="4">
    <source>
        <dbReference type="EMBL" id="SEE00659.1"/>
    </source>
</evidence>
<dbReference type="InterPro" id="IPR010090">
    <property type="entry name" value="Phage_tape_meas"/>
</dbReference>
<evidence type="ECO:0000256" key="1">
    <source>
        <dbReference type="ARBA" id="ARBA00022612"/>
    </source>
</evidence>
<protein>
    <submittedName>
        <fullName evidence="4">Phage tail tape measure protein, TP901 family, core region</fullName>
    </submittedName>
</protein>
<sequence>MANNNLELALRVTADMRSLGVGLKQGEQGVTDFSRKGQQELRKLGKVSDEVRGHFADMAGSFAKAAGGLYIANKIKPGVAVAGDLQEAMLGVKTELMGSVDSALQMDKALHAMKSTAFDIQKSTPFDQAQIVNLQKELLKGGAKLEQIVGKQGAAAAAAALAAYEGIDAVMAGESLISIATPFNLAGDQFMMLANQAGAAGSASTVSFASIAEGAKYAAGSMAGLGRDSKEMFALLATLDQGGLKGSMGGTSLSAFFRQAVQVDTFKDANGNLKSTIDILDTLRKRLDGMGTAKRADFLQKMFGDEGGRAAQILLRQGAGSYEDMTKQMGKAVGLQEKLTERLNGYNAQLESLRGTAKSTFATLFEPALDPLTKLISKTNEWTGALGEAAMENDKIGKVGTGIAAGVATGGLLYGGYHLLKGIGAGGKMLGALKGGTELAGGVAMGKALEEAAGVPSVYVVNMPKELGGTVGTVGKVADAAGDLLTPKTFSKFKTTLALLGGAPLSALPSFGAGAGAMATAGAAVAGAGAAGYGVGTLLNDYVIQGTAFGDAIGSAIAHAISPFSEEARAAIAANQRADAMKGEITIRIEGDQKAKVTQLQSNGGPDMNVYTGRTGAGR</sequence>
<dbReference type="STRING" id="53406.SAMN05421553_3824"/>
<dbReference type="AlphaFoldDB" id="A0A1H5FBC6"/>
<dbReference type="PANTHER" id="PTHR37813:SF1">
    <property type="entry name" value="FELS-2 PROPHAGE PROTEIN"/>
    <property type="match status" value="1"/>
</dbReference>
<dbReference type="PANTHER" id="PTHR37813">
    <property type="entry name" value="FELS-2 PROPHAGE PROTEIN"/>
    <property type="match status" value="1"/>
</dbReference>
<dbReference type="Pfam" id="PF10145">
    <property type="entry name" value="PhageMin_Tail"/>
    <property type="match status" value="1"/>
</dbReference>
<evidence type="ECO:0000256" key="2">
    <source>
        <dbReference type="SAM" id="MobiDB-lite"/>
    </source>
</evidence>
<feature type="domain" description="Phage tail tape measure protein" evidence="3">
    <location>
        <begin position="118"/>
        <end position="304"/>
    </location>
</feature>
<accession>A0A1H5FBC6</accession>
<keyword evidence="5" id="KW-1185">Reference proteome</keyword>
<organism evidence="4 5">
    <name type="scientific">Pseudomonas anguilliseptica</name>
    <dbReference type="NCBI Taxonomy" id="53406"/>
    <lineage>
        <taxon>Bacteria</taxon>
        <taxon>Pseudomonadati</taxon>
        <taxon>Pseudomonadota</taxon>
        <taxon>Gammaproteobacteria</taxon>
        <taxon>Pseudomonadales</taxon>
        <taxon>Pseudomonadaceae</taxon>
        <taxon>Pseudomonas</taxon>
    </lineage>
</organism>
<proteinExistence type="predicted"/>
<dbReference type="EMBL" id="FNSC01000001">
    <property type="protein sequence ID" value="SEE00659.1"/>
    <property type="molecule type" value="Genomic_DNA"/>
</dbReference>
<dbReference type="Proteomes" id="UP000242849">
    <property type="component" value="Unassembled WGS sequence"/>
</dbReference>
<name>A0A1H5FBC6_PSEAG</name>
<gene>
    <name evidence="4" type="ORF">SAMN05421553_3824</name>
</gene>
<dbReference type="OrthoDB" id="8019720at2"/>
<dbReference type="NCBIfam" id="TIGR01760">
    <property type="entry name" value="tape_meas_TP901"/>
    <property type="match status" value="1"/>
</dbReference>
<feature type="region of interest" description="Disordered" evidence="2">
    <location>
        <begin position="599"/>
        <end position="619"/>
    </location>
</feature>